<accession>A0A0F5V953</accession>
<gene>
    <name evidence="1" type="ORF">KY46_17705</name>
</gene>
<evidence type="ECO:0000313" key="2">
    <source>
        <dbReference type="Proteomes" id="UP000033633"/>
    </source>
</evidence>
<dbReference type="Proteomes" id="UP000033633">
    <property type="component" value="Unassembled WGS sequence"/>
</dbReference>
<dbReference type="STRING" id="265726.KY46_17705"/>
<dbReference type="PATRIC" id="fig|265726.11.peg.1822"/>
<proteinExistence type="predicted"/>
<sequence>MTTVQSIDVPFEFRHTCWFCGEPYYECHVFRPEPNYDNDPPVKVPCCEECYGFCSRTKASGLDILRDRVKGRLHQQYQKHLQIGAQWTREELEDSELEGKAFEGFKHSAWMMFEIARDRVNYPGWPLAIDGQPVGQLRSAFQVEYNGIVYPNISQAVEQLAKSYAIPQEYLEQTIELVGRHQLGFAIRFCKTTHGYSDAQRAVSLASLRERLQEEAESEQTVSLSQGIEVGIKYIEPQILSRTEVSPYAVQWALQHGVTTLAQLAEMEEAFLAHFSQDSELTAFHYFTGLQVYLEKREEDTHWALTQDPNRQWFAKLLKRSES</sequence>
<dbReference type="AlphaFoldDB" id="A0A0F5V953"/>
<dbReference type="EMBL" id="JWYV01000018">
    <property type="protein sequence ID" value="KKC98592.1"/>
    <property type="molecule type" value="Genomic_DNA"/>
</dbReference>
<dbReference type="RefSeq" id="WP_046221945.1">
    <property type="nucleotide sequence ID" value="NZ_JWYV01000018.1"/>
</dbReference>
<protein>
    <submittedName>
        <fullName evidence="1">Uncharacterized protein</fullName>
    </submittedName>
</protein>
<keyword evidence="2" id="KW-1185">Reference proteome</keyword>
<name>A0A0F5V953_9GAMM</name>
<reference evidence="1 2" key="1">
    <citation type="submission" date="2014-12" db="EMBL/GenBank/DDBJ databases">
        <title>Mercury Reductase activity and rhizosphere competence traits in the genome of root associated Photobacterium halotolerans MELD1.</title>
        <authorList>
            <person name="Mathew D.C."/>
            <person name="Huang C.-C."/>
        </authorList>
    </citation>
    <scope>NUCLEOTIDE SEQUENCE [LARGE SCALE GENOMIC DNA]</scope>
    <source>
        <strain evidence="1 2">MELD1</strain>
    </source>
</reference>
<evidence type="ECO:0000313" key="1">
    <source>
        <dbReference type="EMBL" id="KKC98592.1"/>
    </source>
</evidence>
<dbReference type="OrthoDB" id="5888461at2"/>
<organism evidence="1 2">
    <name type="scientific">Photobacterium halotolerans</name>
    <dbReference type="NCBI Taxonomy" id="265726"/>
    <lineage>
        <taxon>Bacteria</taxon>
        <taxon>Pseudomonadati</taxon>
        <taxon>Pseudomonadota</taxon>
        <taxon>Gammaproteobacteria</taxon>
        <taxon>Vibrionales</taxon>
        <taxon>Vibrionaceae</taxon>
        <taxon>Photobacterium</taxon>
    </lineage>
</organism>
<comment type="caution">
    <text evidence="1">The sequence shown here is derived from an EMBL/GenBank/DDBJ whole genome shotgun (WGS) entry which is preliminary data.</text>
</comment>